<feature type="region of interest" description="Disordered" evidence="5">
    <location>
        <begin position="725"/>
        <end position="752"/>
    </location>
</feature>
<gene>
    <name evidence="8" type="ORF">HF526_27700</name>
</gene>
<dbReference type="EMBL" id="JAAXLA010000072">
    <property type="protein sequence ID" value="NMI01060.1"/>
    <property type="molecule type" value="Genomic_DNA"/>
</dbReference>
<evidence type="ECO:0000313" key="9">
    <source>
        <dbReference type="Proteomes" id="UP000820669"/>
    </source>
</evidence>
<evidence type="ECO:0000256" key="6">
    <source>
        <dbReference type="SAM" id="Phobius"/>
    </source>
</evidence>
<feature type="transmembrane region" description="Helical" evidence="6">
    <location>
        <begin position="523"/>
        <end position="542"/>
    </location>
</feature>
<comment type="subcellular location">
    <subcellularLocation>
        <location evidence="1">Membrane</location>
        <topology evidence="1">Multi-pass membrane protein</topology>
    </subcellularLocation>
</comment>
<feature type="transmembrane region" description="Helical" evidence="6">
    <location>
        <begin position="100"/>
        <end position="132"/>
    </location>
</feature>
<evidence type="ECO:0000256" key="3">
    <source>
        <dbReference type="ARBA" id="ARBA00022989"/>
    </source>
</evidence>
<reference evidence="8 9" key="1">
    <citation type="submission" date="2020-04" db="EMBL/GenBank/DDBJ databases">
        <authorList>
            <person name="Klaysubun C."/>
            <person name="Duangmal K."/>
            <person name="Lipun K."/>
        </authorList>
    </citation>
    <scope>NUCLEOTIDE SEQUENCE [LARGE SCALE GENOMIC DNA]</scope>
    <source>
        <strain evidence="8 9">K10HN5</strain>
    </source>
</reference>
<dbReference type="Proteomes" id="UP000820669">
    <property type="component" value="Unassembled WGS sequence"/>
</dbReference>
<feature type="transmembrane region" description="Helical" evidence="6">
    <location>
        <begin position="446"/>
        <end position="466"/>
    </location>
</feature>
<evidence type="ECO:0000259" key="7">
    <source>
        <dbReference type="Pfam" id="PF13515"/>
    </source>
</evidence>
<feature type="transmembrane region" description="Helical" evidence="6">
    <location>
        <begin position="499"/>
        <end position="517"/>
    </location>
</feature>
<evidence type="ECO:0000256" key="2">
    <source>
        <dbReference type="ARBA" id="ARBA00022692"/>
    </source>
</evidence>
<keyword evidence="4 6" id="KW-0472">Membrane</keyword>
<keyword evidence="3 6" id="KW-1133">Transmembrane helix</keyword>
<keyword evidence="9" id="KW-1185">Reference proteome</keyword>
<feature type="transmembrane region" description="Helical" evidence="6">
    <location>
        <begin position="472"/>
        <end position="492"/>
    </location>
</feature>
<evidence type="ECO:0000256" key="5">
    <source>
        <dbReference type="SAM" id="MobiDB-lite"/>
    </source>
</evidence>
<evidence type="ECO:0000313" key="8">
    <source>
        <dbReference type="EMBL" id="NMI01060.1"/>
    </source>
</evidence>
<dbReference type="Pfam" id="PF13515">
    <property type="entry name" value="FUSC_2"/>
    <property type="match status" value="1"/>
</dbReference>
<accession>A0ABX1SLB7</accession>
<dbReference type="InterPro" id="IPR049453">
    <property type="entry name" value="Memb_transporter_dom"/>
</dbReference>
<protein>
    <submittedName>
        <fullName evidence="8">FUSC family protein</fullName>
    </submittedName>
</protein>
<evidence type="ECO:0000256" key="4">
    <source>
        <dbReference type="ARBA" id="ARBA00023136"/>
    </source>
</evidence>
<evidence type="ECO:0000256" key="1">
    <source>
        <dbReference type="ARBA" id="ARBA00004141"/>
    </source>
</evidence>
<name>A0ABX1SLB7_9PSEU</name>
<comment type="caution">
    <text evidence="8">The sequence shown here is derived from an EMBL/GenBank/DDBJ whole genome shotgun (WGS) entry which is preliminary data.</text>
</comment>
<sequence>MDLTAWLRRRDPGLAITRRAIRVGAAACAAFFLGRYGLGSPTVATYAVFGVIALGALSDVSGPPRQRTRTLLGCFAAGAVLVTLGTLLAVNTWAAVAGMLVVGFVVAFAAAGGPRVTGVASGVHLFYILPCFPPYQPETLPQRLLGLAIGVGLLAVADRVLLPDPGPPGFRTRLAEVADRVAAFLSALLDEPTGTPRWADALERRREDARPFIEKLRLGGLPLAERPAGPSARDRGLTQAAQALRALHDGLGAIVGAVASREPAPAPELVAEVRATLGVVAASLDQVRAALRDVGPPPELAAVDAAIVADDDRRIRRLSTTDRAADLLPGAPLRVAVQEAVLAQRTLVLAARAGLGVPEPVVAAADTAPGGQFWYVRAGPVELWWRRLRCHLTFRSVYLQNAVRLAVGLALARLVAGEFALSHGFWVLLATLSLMRTSAVATRSALAPAFLGTVVGALVAGGLLFVAGPQSVLYAVLFPIVLVGGLVAGPLFGPAVGQALFTILVAVLFAQLAPASWSLAGARVLDVVAGGLIGVLIGVAIYPRGGRGEVRREAARCLRAGADRIEQTVGLLAGGPPAGGAPEDLDGRGLLVLFDASYAQYRSEPRAGPPDPVDWLAVLGAAHRLDRGAAALQRRFPEPTPSPWPQVAVGMRAAGHEVADNYRVLADELARDMLPAPAPAAAGTPDWVTAMVRSPDRAAHPDAALRVVDAWGWLSWLLDDLRQVSGGAAPQHSPAAPRSRSGQHGLDVDVDP</sequence>
<feature type="transmembrane region" description="Helical" evidence="6">
    <location>
        <begin position="72"/>
        <end position="94"/>
    </location>
</feature>
<keyword evidence="2 6" id="KW-0812">Transmembrane</keyword>
<feature type="transmembrane region" description="Helical" evidence="6">
    <location>
        <begin position="405"/>
        <end position="434"/>
    </location>
</feature>
<feature type="domain" description="Integral membrane bound transporter" evidence="7">
    <location>
        <begin position="414"/>
        <end position="537"/>
    </location>
</feature>
<proteinExistence type="predicted"/>
<dbReference type="RefSeq" id="WP_169384520.1">
    <property type="nucleotide sequence ID" value="NZ_JAAXLA010000072.1"/>
</dbReference>
<organism evidence="8 9">
    <name type="scientific">Pseudonocardia acidicola</name>
    <dbReference type="NCBI Taxonomy" id="2724939"/>
    <lineage>
        <taxon>Bacteria</taxon>
        <taxon>Bacillati</taxon>
        <taxon>Actinomycetota</taxon>
        <taxon>Actinomycetes</taxon>
        <taxon>Pseudonocardiales</taxon>
        <taxon>Pseudonocardiaceae</taxon>
        <taxon>Pseudonocardia</taxon>
    </lineage>
</organism>